<comment type="caution">
    <text evidence="1">The sequence shown here is derived from an EMBL/GenBank/DDBJ whole genome shotgun (WGS) entry which is preliminary data.</text>
</comment>
<dbReference type="Proteomes" id="UP000790709">
    <property type="component" value="Unassembled WGS sequence"/>
</dbReference>
<dbReference type="EMBL" id="MU266367">
    <property type="protein sequence ID" value="KAH7927399.1"/>
    <property type="molecule type" value="Genomic_DNA"/>
</dbReference>
<name>A0ACB8BP31_9AGAM</name>
<proteinExistence type="predicted"/>
<reference evidence="1" key="1">
    <citation type="journal article" date="2021" name="New Phytol.">
        <title>Evolutionary innovations through gain and loss of genes in the ectomycorrhizal Boletales.</title>
        <authorList>
            <person name="Wu G."/>
            <person name="Miyauchi S."/>
            <person name="Morin E."/>
            <person name="Kuo A."/>
            <person name="Drula E."/>
            <person name="Varga T."/>
            <person name="Kohler A."/>
            <person name="Feng B."/>
            <person name="Cao Y."/>
            <person name="Lipzen A."/>
            <person name="Daum C."/>
            <person name="Hundley H."/>
            <person name="Pangilinan J."/>
            <person name="Johnson J."/>
            <person name="Barry K."/>
            <person name="LaButti K."/>
            <person name="Ng V."/>
            <person name="Ahrendt S."/>
            <person name="Min B."/>
            <person name="Choi I.G."/>
            <person name="Park H."/>
            <person name="Plett J.M."/>
            <person name="Magnuson J."/>
            <person name="Spatafora J.W."/>
            <person name="Nagy L.G."/>
            <person name="Henrissat B."/>
            <person name="Grigoriev I.V."/>
            <person name="Yang Z.L."/>
            <person name="Xu J."/>
            <person name="Martin F.M."/>
        </authorList>
    </citation>
    <scope>NUCLEOTIDE SEQUENCE</scope>
    <source>
        <strain evidence="1">KUC20120723A-06</strain>
    </source>
</reference>
<organism evidence="1 2">
    <name type="scientific">Leucogyrophana mollusca</name>
    <dbReference type="NCBI Taxonomy" id="85980"/>
    <lineage>
        <taxon>Eukaryota</taxon>
        <taxon>Fungi</taxon>
        <taxon>Dikarya</taxon>
        <taxon>Basidiomycota</taxon>
        <taxon>Agaricomycotina</taxon>
        <taxon>Agaricomycetes</taxon>
        <taxon>Agaricomycetidae</taxon>
        <taxon>Boletales</taxon>
        <taxon>Boletales incertae sedis</taxon>
        <taxon>Leucogyrophana</taxon>
    </lineage>
</organism>
<evidence type="ECO:0000313" key="2">
    <source>
        <dbReference type="Proteomes" id="UP000790709"/>
    </source>
</evidence>
<keyword evidence="2" id="KW-1185">Reference proteome</keyword>
<gene>
    <name evidence="1" type="ORF">BV22DRAFT_1007038</name>
</gene>
<evidence type="ECO:0000313" key="1">
    <source>
        <dbReference type="EMBL" id="KAH7927399.1"/>
    </source>
</evidence>
<accession>A0ACB8BP31</accession>
<protein>
    <submittedName>
        <fullName evidence="1">Class I glutamine amidotransferase-like protein</fullName>
    </submittedName>
</protein>
<sequence>MSLPPHSKIALLICDPTKEEFIDSYGNITSLFTNLYTKLLIQMTNPSFTRSFLPALPEVMKSFRISAFNVIEGQLPTNVDEYDSVMVSGSAHSVNDSDEWIKTLGKFLNETATKHPKVKLIGVCFGHQIITHAVFGNPVGANPKGWEIGPYEVTLTDAGKQIFRGAKSLNVEMFHHDAVFTSGQRAYFRQLCAAMPYEKSVPENTFHIWGHSEKTENQGIVALKKEAEEKGNLNVDDIQIFTSQGHPELTQGMTSYLLDLFEDEIDADSVAEARSRIADFDGILDWFRLTMFMWALSTRHSLVLSRLPVQVTPPHGVKNPFKEAKLTDDRLRVKANDPDESVFVLVV</sequence>